<accession>A0A2S4L6S9</accession>
<comment type="caution">
    <text evidence="1">The sequence shown here is derived from an EMBL/GenBank/DDBJ whole genome shotgun (WGS) entry which is preliminary data.</text>
</comment>
<reference evidence="1 2" key="1">
    <citation type="submission" date="2018-01" db="EMBL/GenBank/DDBJ databases">
        <title>Harnessing the power of phylogenomics to disentangle the directionality and signatures of interkingdom host jumping in the parasitic fungal genus Tolypocladium.</title>
        <authorList>
            <person name="Quandt C.A."/>
            <person name="Patterson W."/>
            <person name="Spatafora J.W."/>
        </authorList>
    </citation>
    <scope>NUCLEOTIDE SEQUENCE [LARGE SCALE GENOMIC DNA]</scope>
    <source>
        <strain evidence="1 2">NRBC 100945</strain>
    </source>
</reference>
<dbReference type="AlphaFoldDB" id="A0A2S4L6S9"/>
<sequence>MERVLNLPELLEAILLHVDMTTLLVSVSRVNRSWNAVVSTSPALQQALYFRPVPSDGRAEVMWDPMSEAEDSARPALNPLLVAKFGSCFFDFGPTYGYGRRAESFYTMPWTRKHHRTMKVSRGPNRPGYYQVGRPIALYSRDVRKAILDRQRFTRCGASWRRMLVSQPPPPYLGYLWWETPDVVAGPETMYTALASPDTGDGVRMGELYDLVQYHAGHHEANSLLFRVTWGQPQEPFETVMNQQQCERLLSQTSVLVELRPRADEIWANHPFDPPDVGVFDSTFRCEEYSKSNMDPQEIKPQEFTRTWTRADGSVADVGSSTTPPPRPTRYYQWDEDSQSLVVVEEVFYIG</sequence>
<gene>
    <name evidence="1" type="ORF">TPAR_01665</name>
</gene>
<dbReference type="SUPFAM" id="SSF81383">
    <property type="entry name" value="F-box domain"/>
    <property type="match status" value="1"/>
</dbReference>
<organism evidence="1 2">
    <name type="scientific">Tolypocladium paradoxum</name>
    <dbReference type="NCBI Taxonomy" id="94208"/>
    <lineage>
        <taxon>Eukaryota</taxon>
        <taxon>Fungi</taxon>
        <taxon>Dikarya</taxon>
        <taxon>Ascomycota</taxon>
        <taxon>Pezizomycotina</taxon>
        <taxon>Sordariomycetes</taxon>
        <taxon>Hypocreomycetidae</taxon>
        <taxon>Hypocreales</taxon>
        <taxon>Ophiocordycipitaceae</taxon>
        <taxon>Tolypocladium</taxon>
    </lineage>
</organism>
<evidence type="ECO:0000313" key="1">
    <source>
        <dbReference type="EMBL" id="POR38149.1"/>
    </source>
</evidence>
<evidence type="ECO:0000313" key="2">
    <source>
        <dbReference type="Proteomes" id="UP000237481"/>
    </source>
</evidence>
<evidence type="ECO:0008006" key="3">
    <source>
        <dbReference type="Google" id="ProtNLM"/>
    </source>
</evidence>
<name>A0A2S4L6S9_9HYPO</name>
<dbReference type="CDD" id="cd09917">
    <property type="entry name" value="F-box_SF"/>
    <property type="match status" value="1"/>
</dbReference>
<proteinExistence type="predicted"/>
<dbReference type="Proteomes" id="UP000237481">
    <property type="component" value="Unassembled WGS sequence"/>
</dbReference>
<protein>
    <recommendedName>
        <fullName evidence="3">F-box domain-containing protein</fullName>
    </recommendedName>
</protein>
<dbReference type="OrthoDB" id="5300045at2759"/>
<dbReference type="STRING" id="94208.A0A2S4L6S9"/>
<dbReference type="EMBL" id="PKSG01000166">
    <property type="protein sequence ID" value="POR38149.1"/>
    <property type="molecule type" value="Genomic_DNA"/>
</dbReference>
<dbReference type="InterPro" id="IPR036047">
    <property type="entry name" value="F-box-like_dom_sf"/>
</dbReference>
<keyword evidence="2" id="KW-1185">Reference proteome</keyword>